<evidence type="ECO:0000313" key="2">
    <source>
        <dbReference type="EMBL" id="QHT82868.1"/>
    </source>
</evidence>
<organism evidence="2">
    <name type="scientific">viral metagenome</name>
    <dbReference type="NCBI Taxonomy" id="1070528"/>
    <lineage>
        <taxon>unclassified sequences</taxon>
        <taxon>metagenomes</taxon>
        <taxon>organismal metagenomes</taxon>
    </lineage>
</organism>
<name>A0A6C0HQ92_9ZZZZ</name>
<protein>
    <submittedName>
        <fullName evidence="2">Uncharacterized protein</fullName>
    </submittedName>
</protein>
<evidence type="ECO:0000256" key="1">
    <source>
        <dbReference type="SAM" id="MobiDB-lite"/>
    </source>
</evidence>
<feature type="compositionally biased region" description="Basic residues" evidence="1">
    <location>
        <begin position="1"/>
        <end position="26"/>
    </location>
</feature>
<accession>A0A6C0HQ92</accession>
<sequence>MPKTKTRINKKSKNSRKRKSVKKSPSKLRGGIGEQFGLPPCNILAQFPIQDNFITEFKRAVPKPADCFINALQLAGLIDSLNANIMRVSSAGSTGFSKESIEKIFILIKNHNFDFKSSKNFDVFLKMIRERLIPGHAVFAGYDTNPGAMVQDEEVPDVPVPEIGEPLGVDGIPIPPSPWYWRSSEFAGPAHIFIIARAQDGVIYYIDPQLNLICNIDSCADRIKLNSNYFLLFNSTAQITPDQARMVGILL</sequence>
<dbReference type="AlphaFoldDB" id="A0A6C0HQ92"/>
<proteinExistence type="predicted"/>
<dbReference type="EMBL" id="MN740004">
    <property type="protein sequence ID" value="QHT82868.1"/>
    <property type="molecule type" value="Genomic_DNA"/>
</dbReference>
<feature type="region of interest" description="Disordered" evidence="1">
    <location>
        <begin position="1"/>
        <end position="33"/>
    </location>
</feature>
<reference evidence="2" key="1">
    <citation type="journal article" date="2020" name="Nature">
        <title>Giant virus diversity and host interactions through global metagenomics.</title>
        <authorList>
            <person name="Schulz F."/>
            <person name="Roux S."/>
            <person name="Paez-Espino D."/>
            <person name="Jungbluth S."/>
            <person name="Walsh D.A."/>
            <person name="Denef V.J."/>
            <person name="McMahon K.D."/>
            <person name="Konstantinidis K.T."/>
            <person name="Eloe-Fadrosh E.A."/>
            <person name="Kyrpides N.C."/>
            <person name="Woyke T."/>
        </authorList>
    </citation>
    <scope>NUCLEOTIDE SEQUENCE</scope>
    <source>
        <strain evidence="2">GVMAG-M-3300023184-165</strain>
    </source>
</reference>